<dbReference type="RefSeq" id="WP_074717052.1">
    <property type="nucleotide sequence ID" value="NZ_FNPG01000012.1"/>
</dbReference>
<gene>
    <name evidence="1" type="ORF">SAMN02910414_01197</name>
</gene>
<sequence length="707" mass="80055">MLKRNRKICIGLSLIMMLCTTGITGCGKSKKEDDIAKVYENQVALPNEVSSVAAFTTDKNSIYILGTDTDKKYVGTYKTSDFGKKWEKLDKNSPEVNSRIDQAVLKTNGDSYILTDNESQNNTEENSKEPDNYVLNKIVDGKEQSVNNEGIDQLEIVGDEVFFVKKGTVYSENGEKMFSTHGLFSGKIDSLTKANGLYYLEQEGIVKAFEQKTYKEVKNDKLIKKLNKVSEDGTMNVTMSSDDKDRIKMLTQNNVYTFTNGKLESKKKLVNATINSRTTILMDSQYFENGILVQTSNDITNKLVYISDKKIKRKNNIKIYSLYQNIYINNIVREYASKHPETNVELEVGIPENDENTTSSDAIKKVNTELLSGNGPDIIIMDGLSTKKMKKSGVLEDVTELRNQIESKYNVFNNILEEDSKTAYEIPTHFSFSVQAGTKKFTNADSIRKIYNDFDEMGKKSKPAYITETYCEIMKQIYKNYLSTNIENGKLNESEIRDYFKLANKLINIKKKTGAEDEELSFDMLSMKGMIYQESGCHSVNKGKAQASIEAIVANGGLVELAKLDQNSNLTYKVIKENKYTPLYRMAINKKSKNKKVAEDFIIESINKSNQESDKLEGIPVNLDALDSFYSSSTDIFEGTDQLPCLNAEQQMKYTEFMKGLRKPIIVDSSCEDIVYEQVNLLNKGKVTIDDATKNVIQKVKLYQKEN</sequence>
<dbReference type="Gene3D" id="3.40.190.10">
    <property type="entry name" value="Periplasmic binding protein-like II"/>
    <property type="match status" value="1"/>
</dbReference>
<name>A0A1H3IMN6_9FIRM</name>
<dbReference type="Pfam" id="PF01547">
    <property type="entry name" value="SBP_bac_1"/>
    <property type="match status" value="1"/>
</dbReference>
<proteinExistence type="predicted"/>
<dbReference type="SUPFAM" id="SSF53850">
    <property type="entry name" value="Periplasmic binding protein-like II"/>
    <property type="match status" value="1"/>
</dbReference>
<evidence type="ECO:0000313" key="1">
    <source>
        <dbReference type="EMBL" id="SDY28338.1"/>
    </source>
</evidence>
<dbReference type="AlphaFoldDB" id="A0A1H3IMN6"/>
<dbReference type="STRING" id="1122142.SAMN02910414_01197"/>
<dbReference type="EMBL" id="FNPG01000012">
    <property type="protein sequence ID" value="SDY28338.1"/>
    <property type="molecule type" value="Genomic_DNA"/>
</dbReference>
<reference evidence="1 2" key="1">
    <citation type="submission" date="2016-10" db="EMBL/GenBank/DDBJ databases">
        <authorList>
            <person name="de Groot N.N."/>
        </authorList>
    </citation>
    <scope>NUCLEOTIDE SEQUENCE [LARGE SCALE GENOMIC DNA]</scope>
    <source>
        <strain evidence="1 2">DSM 14045</strain>
    </source>
</reference>
<evidence type="ECO:0000313" key="2">
    <source>
        <dbReference type="Proteomes" id="UP000183918"/>
    </source>
</evidence>
<accession>A0A1H3IMN6</accession>
<organism evidence="1 2">
    <name type="scientific">Lachnobacterium bovis DSM 14045</name>
    <dbReference type="NCBI Taxonomy" id="1122142"/>
    <lineage>
        <taxon>Bacteria</taxon>
        <taxon>Bacillati</taxon>
        <taxon>Bacillota</taxon>
        <taxon>Clostridia</taxon>
        <taxon>Lachnospirales</taxon>
        <taxon>Lachnospiraceae</taxon>
        <taxon>Lachnobacterium</taxon>
    </lineage>
</organism>
<dbReference type="InterPro" id="IPR006059">
    <property type="entry name" value="SBP"/>
</dbReference>
<dbReference type="OrthoDB" id="2081033at2"/>
<dbReference type="PROSITE" id="PS51257">
    <property type="entry name" value="PROKAR_LIPOPROTEIN"/>
    <property type="match status" value="1"/>
</dbReference>
<protein>
    <submittedName>
        <fullName evidence="1">ABC-type glycerol-3-phosphate transport system, substrate-binding protein</fullName>
    </submittedName>
</protein>
<dbReference type="Proteomes" id="UP000183918">
    <property type="component" value="Unassembled WGS sequence"/>
</dbReference>
<keyword evidence="2" id="KW-1185">Reference proteome</keyword>